<evidence type="ECO:0000256" key="3">
    <source>
        <dbReference type="ARBA" id="ARBA00022771"/>
    </source>
</evidence>
<evidence type="ECO:0000256" key="5">
    <source>
        <dbReference type="ARBA" id="ARBA00023242"/>
    </source>
</evidence>
<proteinExistence type="predicted"/>
<organism evidence="7 8">
    <name type="scientific">Lichtheimia ornata</name>
    <dbReference type="NCBI Taxonomy" id="688661"/>
    <lineage>
        <taxon>Eukaryota</taxon>
        <taxon>Fungi</taxon>
        <taxon>Fungi incertae sedis</taxon>
        <taxon>Mucoromycota</taxon>
        <taxon>Mucoromycotina</taxon>
        <taxon>Mucoromycetes</taxon>
        <taxon>Mucorales</taxon>
        <taxon>Lichtheimiaceae</taxon>
        <taxon>Lichtheimia</taxon>
    </lineage>
</organism>
<accession>A0AAD7UQZ8</accession>
<reference evidence="7 8" key="1">
    <citation type="submission" date="2023-03" db="EMBL/GenBank/DDBJ databases">
        <title>Genome sequence of Lichtheimia ornata CBS 291.66.</title>
        <authorList>
            <person name="Mohabir J.T."/>
            <person name="Shea T.P."/>
            <person name="Kurbessoian T."/>
            <person name="Berby B."/>
            <person name="Fontaine J."/>
            <person name="Livny J."/>
            <person name="Gnirke A."/>
            <person name="Stajich J.E."/>
            <person name="Cuomo C.A."/>
        </authorList>
    </citation>
    <scope>NUCLEOTIDE SEQUENCE [LARGE SCALE GENOMIC DNA]</scope>
    <source>
        <strain evidence="7">CBS 291.66</strain>
    </source>
</reference>
<dbReference type="InterPro" id="IPR052035">
    <property type="entry name" value="ZnF_BED_domain_contain"/>
</dbReference>
<sequence length="386" mass="44399">MTTMVRHVMEYGKQESKQWPFRLRHHIPCVGHIFNLAVQAILKNGLKAQAPDNVIEHDISDEPATPLAKLRKGILKIRSSPQRIAAFERRRDAMDCPPLALTLDVRTRWNSTYDMLNRAVKLKEAYVAMTAPGSELEEFALSASDWTKIQGIIEVLKPFEDATQTLSSSKSHASVNMTILCYNRIMDALEKLEERMIATDPELCHAIRCGLDKLVRYYSRTDMTEVYAVATALDPRLKFRWWRRHGWEKEGCKFSEDLVREAWRKFSGVVAMDEEVTERAQQLHELFLTELTKDELSEYVDQPTIAPLVAPRKSDELVFWEVNQAHWPNLATMAAQYLAVPATSTPSERCFSSTRLLLPHVRNRLSPGMIKQLMLLGYWFDLNIHS</sequence>
<keyword evidence="8" id="KW-1185">Reference proteome</keyword>
<name>A0AAD7UQZ8_9FUNG</name>
<evidence type="ECO:0000256" key="4">
    <source>
        <dbReference type="ARBA" id="ARBA00022833"/>
    </source>
</evidence>
<dbReference type="RefSeq" id="XP_058336336.1">
    <property type="nucleotide sequence ID" value="XM_058492897.1"/>
</dbReference>
<dbReference type="SUPFAM" id="SSF53098">
    <property type="entry name" value="Ribonuclease H-like"/>
    <property type="match status" value="1"/>
</dbReference>
<keyword evidence="2" id="KW-0479">Metal-binding</keyword>
<dbReference type="AlphaFoldDB" id="A0AAD7UQZ8"/>
<dbReference type="PANTHER" id="PTHR46481">
    <property type="entry name" value="ZINC FINGER BED DOMAIN-CONTAINING PROTEIN 4"/>
    <property type="match status" value="1"/>
</dbReference>
<keyword evidence="3" id="KW-0863">Zinc-finger</keyword>
<dbReference type="GO" id="GO:0005634">
    <property type="term" value="C:nucleus"/>
    <property type="evidence" value="ECO:0007669"/>
    <property type="project" value="UniProtKB-SubCell"/>
</dbReference>
<gene>
    <name evidence="7" type="ORF">O0I10_013035</name>
</gene>
<dbReference type="InterPro" id="IPR012337">
    <property type="entry name" value="RNaseH-like_sf"/>
</dbReference>
<evidence type="ECO:0000256" key="2">
    <source>
        <dbReference type="ARBA" id="ARBA00022723"/>
    </source>
</evidence>
<feature type="domain" description="HAT C-terminal dimerisation" evidence="6">
    <location>
        <begin position="295"/>
        <end position="379"/>
    </location>
</feature>
<dbReference type="GeneID" id="83220348"/>
<dbReference type="Proteomes" id="UP001234581">
    <property type="component" value="Unassembled WGS sequence"/>
</dbReference>
<evidence type="ECO:0000313" key="7">
    <source>
        <dbReference type="EMBL" id="KAJ8651421.1"/>
    </source>
</evidence>
<dbReference type="EMBL" id="JARTCD010000209">
    <property type="protein sequence ID" value="KAJ8651421.1"/>
    <property type="molecule type" value="Genomic_DNA"/>
</dbReference>
<evidence type="ECO:0000256" key="1">
    <source>
        <dbReference type="ARBA" id="ARBA00004123"/>
    </source>
</evidence>
<dbReference type="Pfam" id="PF05699">
    <property type="entry name" value="Dimer_Tnp_hAT"/>
    <property type="match status" value="1"/>
</dbReference>
<dbReference type="InterPro" id="IPR008906">
    <property type="entry name" value="HATC_C_dom"/>
</dbReference>
<dbReference type="GO" id="GO:0008270">
    <property type="term" value="F:zinc ion binding"/>
    <property type="evidence" value="ECO:0007669"/>
    <property type="project" value="UniProtKB-KW"/>
</dbReference>
<protein>
    <recommendedName>
        <fullName evidence="6">HAT C-terminal dimerisation domain-containing protein</fullName>
    </recommendedName>
</protein>
<evidence type="ECO:0000259" key="6">
    <source>
        <dbReference type="Pfam" id="PF05699"/>
    </source>
</evidence>
<evidence type="ECO:0000313" key="8">
    <source>
        <dbReference type="Proteomes" id="UP001234581"/>
    </source>
</evidence>
<dbReference type="GO" id="GO:0046983">
    <property type="term" value="F:protein dimerization activity"/>
    <property type="evidence" value="ECO:0007669"/>
    <property type="project" value="InterPro"/>
</dbReference>
<keyword evidence="4" id="KW-0862">Zinc</keyword>
<keyword evidence="5" id="KW-0539">Nucleus</keyword>
<comment type="subcellular location">
    <subcellularLocation>
        <location evidence="1">Nucleus</location>
    </subcellularLocation>
</comment>
<dbReference type="PANTHER" id="PTHR46481:SF10">
    <property type="entry name" value="ZINC FINGER BED DOMAIN-CONTAINING PROTEIN 39"/>
    <property type="match status" value="1"/>
</dbReference>
<comment type="caution">
    <text evidence="7">The sequence shown here is derived from an EMBL/GenBank/DDBJ whole genome shotgun (WGS) entry which is preliminary data.</text>
</comment>